<evidence type="ECO:0000259" key="1">
    <source>
        <dbReference type="SMART" id="SM01118"/>
    </source>
</evidence>
<dbReference type="InterPro" id="IPR023577">
    <property type="entry name" value="CYTH_domain"/>
</dbReference>
<sequence>MMTNEAVLEVEVKLRLPGARAYRAFLRALAAAGGEHVRTELQVTHVLDTAELTLASARTVLRLRESDVRGSAAAAGPGSAACNEEGERKCVLYVKANPVLKGGISRAEEEEAVVTEEVAHKIIADPSAVAQYARRFERWGAPTLPDIFPGERDLMLTCAGRFRTVRHVIAWQGYMLEVDRVVHGDFAADPAPATLWEGLDDDASDDLDGEATVEYEIELETPEPEAAKSVLCVGLIGGKAWCYPGIRIGFCLVFFPFRVRAF</sequence>
<evidence type="ECO:0000313" key="2">
    <source>
        <dbReference type="EMBL" id="KAG5457205.1"/>
    </source>
</evidence>
<dbReference type="Pfam" id="PF01928">
    <property type="entry name" value="CYTH"/>
    <property type="match status" value="1"/>
</dbReference>
<dbReference type="Proteomes" id="UP000673691">
    <property type="component" value="Unassembled WGS sequence"/>
</dbReference>
<dbReference type="PANTHER" id="PTHR34948">
    <property type="entry name" value="OS08G0299200 PROTEIN"/>
    <property type="match status" value="1"/>
</dbReference>
<dbReference type="SMART" id="SM01118">
    <property type="entry name" value="CYTH"/>
    <property type="match status" value="1"/>
</dbReference>
<dbReference type="EMBL" id="JAEFCI010010458">
    <property type="protein sequence ID" value="KAG5457205.1"/>
    <property type="molecule type" value="Genomic_DNA"/>
</dbReference>
<proteinExistence type="predicted"/>
<reference evidence="2 3" key="1">
    <citation type="journal article" name="Sci. Rep.">
        <title>Genome-scale phylogenetic analyses confirm Olpidium as the closest living zoosporic fungus to the non-flagellated, terrestrial fungi.</title>
        <authorList>
            <person name="Chang Y."/>
            <person name="Rochon D."/>
            <person name="Sekimoto S."/>
            <person name="Wang Y."/>
            <person name="Chovatia M."/>
            <person name="Sandor L."/>
            <person name="Salamov A."/>
            <person name="Grigoriev I.V."/>
            <person name="Stajich J.E."/>
            <person name="Spatafora J.W."/>
        </authorList>
    </citation>
    <scope>NUCLEOTIDE SEQUENCE [LARGE SCALE GENOMIC DNA]</scope>
    <source>
        <strain evidence="2">S191</strain>
    </source>
</reference>
<dbReference type="GO" id="GO:0016462">
    <property type="term" value="F:pyrophosphatase activity"/>
    <property type="evidence" value="ECO:0007669"/>
    <property type="project" value="UniProtKB-ARBA"/>
</dbReference>
<evidence type="ECO:0000313" key="3">
    <source>
        <dbReference type="Proteomes" id="UP000673691"/>
    </source>
</evidence>
<comment type="caution">
    <text evidence="2">The sequence shown here is derived from an EMBL/GenBank/DDBJ whole genome shotgun (WGS) entry which is preliminary data.</text>
</comment>
<accession>A0A8H8DG45</accession>
<dbReference type="SUPFAM" id="SSF55154">
    <property type="entry name" value="CYTH-like phosphatases"/>
    <property type="match status" value="1"/>
</dbReference>
<dbReference type="Gene3D" id="2.40.320.10">
    <property type="entry name" value="Hypothetical Protein Pfu-838710-001"/>
    <property type="match status" value="1"/>
</dbReference>
<dbReference type="InterPro" id="IPR033469">
    <property type="entry name" value="CYTH-like_dom_sf"/>
</dbReference>
<dbReference type="OrthoDB" id="2160189at2759"/>
<feature type="domain" description="CYTH" evidence="1">
    <location>
        <begin position="7"/>
        <end position="240"/>
    </location>
</feature>
<gene>
    <name evidence="2" type="ORF">BJ554DRAFT_2838</name>
</gene>
<keyword evidence="3" id="KW-1185">Reference proteome</keyword>
<dbReference type="AlphaFoldDB" id="A0A8H8DG45"/>
<organism evidence="2 3">
    <name type="scientific">Olpidium bornovanus</name>
    <dbReference type="NCBI Taxonomy" id="278681"/>
    <lineage>
        <taxon>Eukaryota</taxon>
        <taxon>Fungi</taxon>
        <taxon>Fungi incertae sedis</taxon>
        <taxon>Olpidiomycota</taxon>
        <taxon>Olpidiomycotina</taxon>
        <taxon>Olpidiomycetes</taxon>
        <taxon>Olpidiales</taxon>
        <taxon>Olpidiaceae</taxon>
        <taxon>Olpidium</taxon>
    </lineage>
</organism>
<protein>
    <recommendedName>
        <fullName evidence="1">CYTH domain-containing protein</fullName>
    </recommendedName>
</protein>
<dbReference type="PANTHER" id="PTHR34948:SF2">
    <property type="entry name" value="TRIPHOSPHATE TUNNEL METALLOENZYME 3"/>
    <property type="match status" value="1"/>
</dbReference>
<name>A0A8H8DG45_9FUNG</name>